<dbReference type="AlphaFoldDB" id="A0A366XPJ0"/>
<reference evidence="3 4" key="1">
    <citation type="submission" date="2018-07" db="EMBL/GenBank/DDBJ databases">
        <title>Lottiidibacillus patelloidae gen. nov., sp. nov., isolated from the intestinal tract of a marine limpet and the reclassification of B. taeanensis BH030017T, B. algicola KMM 3737T and B. hwajinpoensis SW-72T as genus Lottiidibacillus.</title>
        <authorList>
            <person name="Liu R."/>
            <person name="Huang Z."/>
        </authorList>
    </citation>
    <scope>NUCLEOTIDE SEQUENCE [LARGE SCALE GENOMIC DNA]</scope>
    <source>
        <strain evidence="3 4">BH030017</strain>
    </source>
</reference>
<evidence type="ECO:0000256" key="1">
    <source>
        <dbReference type="ARBA" id="ARBA00023125"/>
    </source>
</evidence>
<keyword evidence="1" id="KW-0238">DNA-binding</keyword>
<dbReference type="GO" id="GO:0003677">
    <property type="term" value="F:DNA binding"/>
    <property type="evidence" value="ECO:0007669"/>
    <property type="project" value="UniProtKB-KW"/>
</dbReference>
<dbReference type="Gene3D" id="1.10.1660.10">
    <property type="match status" value="1"/>
</dbReference>
<dbReference type="PROSITE" id="PS50937">
    <property type="entry name" value="HTH_MERR_2"/>
    <property type="match status" value="1"/>
</dbReference>
<evidence type="ECO:0000259" key="2">
    <source>
        <dbReference type="PROSITE" id="PS50937"/>
    </source>
</evidence>
<name>A0A366XPJ0_9BACI</name>
<evidence type="ECO:0000313" key="4">
    <source>
        <dbReference type="Proteomes" id="UP000253314"/>
    </source>
</evidence>
<dbReference type="PANTHER" id="PTHR30204">
    <property type="entry name" value="REDOX-CYCLING DRUG-SENSING TRANSCRIPTIONAL ACTIVATOR SOXR"/>
    <property type="match status" value="1"/>
</dbReference>
<dbReference type="Pfam" id="PF13411">
    <property type="entry name" value="MerR_1"/>
    <property type="match status" value="1"/>
</dbReference>
<keyword evidence="4" id="KW-1185">Reference proteome</keyword>
<dbReference type="GO" id="GO:0003700">
    <property type="term" value="F:DNA-binding transcription factor activity"/>
    <property type="evidence" value="ECO:0007669"/>
    <property type="project" value="InterPro"/>
</dbReference>
<gene>
    <name evidence="3" type="ORF">DS031_17305</name>
</gene>
<protein>
    <submittedName>
        <fullName evidence="3">MerR family transcriptional regulator</fullName>
    </submittedName>
</protein>
<feature type="domain" description="HTH merR-type" evidence="2">
    <location>
        <begin position="1"/>
        <end position="72"/>
    </location>
</feature>
<sequence length="140" mass="16112">MGKFYKIGELASITNVSKRTIDYYTQIGLLNPERTASNYRLYREESIHILELVEHYKKLNMPLDEIKTAIGLIKSNDGADDCKVEKHMEQIADIMKHLETEIKEIKPLLENLDEKQHKVIMNKLAPRGTALSQTLLLLFG</sequence>
<organism evidence="3 4">
    <name type="scientific">Bacillus taeanensis</name>
    <dbReference type="NCBI Taxonomy" id="273032"/>
    <lineage>
        <taxon>Bacteria</taxon>
        <taxon>Bacillati</taxon>
        <taxon>Bacillota</taxon>
        <taxon>Bacilli</taxon>
        <taxon>Bacillales</taxon>
        <taxon>Bacillaceae</taxon>
        <taxon>Bacillus</taxon>
    </lineage>
</organism>
<dbReference type="SMART" id="SM00422">
    <property type="entry name" value="HTH_MERR"/>
    <property type="match status" value="1"/>
</dbReference>
<dbReference type="InterPro" id="IPR009061">
    <property type="entry name" value="DNA-bd_dom_put_sf"/>
</dbReference>
<evidence type="ECO:0000313" key="3">
    <source>
        <dbReference type="EMBL" id="RBW68280.1"/>
    </source>
</evidence>
<dbReference type="InterPro" id="IPR047057">
    <property type="entry name" value="MerR_fam"/>
</dbReference>
<dbReference type="EMBL" id="QOCW01000022">
    <property type="protein sequence ID" value="RBW68280.1"/>
    <property type="molecule type" value="Genomic_DNA"/>
</dbReference>
<comment type="caution">
    <text evidence="3">The sequence shown here is derived from an EMBL/GenBank/DDBJ whole genome shotgun (WGS) entry which is preliminary data.</text>
</comment>
<accession>A0A366XPJ0</accession>
<proteinExistence type="predicted"/>
<dbReference type="OrthoDB" id="166060at2"/>
<dbReference type="SUPFAM" id="SSF46955">
    <property type="entry name" value="Putative DNA-binding domain"/>
    <property type="match status" value="1"/>
</dbReference>
<dbReference type="PANTHER" id="PTHR30204:SF95">
    <property type="entry name" value="HTH-TYPE TRANSCRIPTIONAL REGULATOR CUER"/>
    <property type="match status" value="1"/>
</dbReference>
<dbReference type="InterPro" id="IPR000551">
    <property type="entry name" value="MerR-type_HTH_dom"/>
</dbReference>
<dbReference type="Proteomes" id="UP000253314">
    <property type="component" value="Unassembled WGS sequence"/>
</dbReference>